<dbReference type="NCBIfam" id="TIGR01077">
    <property type="entry name" value="L13_A_E"/>
    <property type="match status" value="1"/>
</dbReference>
<evidence type="ECO:0000313" key="7">
    <source>
        <dbReference type="EMBL" id="WAR07023.1"/>
    </source>
</evidence>
<dbReference type="PANTHER" id="PTHR11545:SF3">
    <property type="entry name" value="LARGE RIBOSOMAL SUBUNIT PROTEIN UL13"/>
    <property type="match status" value="1"/>
</dbReference>
<dbReference type="InterPro" id="IPR036899">
    <property type="entry name" value="Ribosomal_uL13_sf"/>
</dbReference>
<dbReference type="Gene3D" id="3.90.1180.10">
    <property type="entry name" value="Ribosomal protein L13"/>
    <property type="match status" value="1"/>
</dbReference>
<dbReference type="EMBL" id="CP111017">
    <property type="protein sequence ID" value="WAR07023.1"/>
    <property type="molecule type" value="Genomic_DNA"/>
</dbReference>
<protein>
    <recommendedName>
        <fullName evidence="4">Large ribosomal subunit protein uL13</fullName>
    </recommendedName>
    <alternativeName>
        <fullName evidence="5">60S ribosomal protein L13a</fullName>
    </alternativeName>
</protein>
<organism evidence="7 8">
    <name type="scientific">Mya arenaria</name>
    <name type="common">Soft-shell clam</name>
    <dbReference type="NCBI Taxonomy" id="6604"/>
    <lineage>
        <taxon>Eukaryota</taxon>
        <taxon>Metazoa</taxon>
        <taxon>Spiralia</taxon>
        <taxon>Lophotrochozoa</taxon>
        <taxon>Mollusca</taxon>
        <taxon>Bivalvia</taxon>
        <taxon>Autobranchia</taxon>
        <taxon>Heteroconchia</taxon>
        <taxon>Euheterodonta</taxon>
        <taxon>Imparidentia</taxon>
        <taxon>Neoheterodontei</taxon>
        <taxon>Myida</taxon>
        <taxon>Myoidea</taxon>
        <taxon>Myidae</taxon>
        <taxon>Mya</taxon>
    </lineage>
</organism>
<keyword evidence="3 6" id="KW-0687">Ribonucleoprotein</keyword>
<gene>
    <name evidence="7" type="ORF">MAR_016981</name>
</gene>
<dbReference type="InterPro" id="IPR023563">
    <property type="entry name" value="Ribosomal_uL13_CS"/>
</dbReference>
<dbReference type="InterPro" id="IPR005755">
    <property type="entry name" value="Ribosomal_uL13_euk/arc"/>
</dbReference>
<keyword evidence="8" id="KW-1185">Reference proteome</keyword>
<dbReference type="Gene3D" id="6.10.250.3250">
    <property type="match status" value="1"/>
</dbReference>
<dbReference type="SUPFAM" id="SSF52161">
    <property type="entry name" value="Ribosomal protein L13"/>
    <property type="match status" value="1"/>
</dbReference>
<dbReference type="CDD" id="cd00392">
    <property type="entry name" value="Ribosomal_L13"/>
    <property type="match status" value="1"/>
</dbReference>
<evidence type="ECO:0000256" key="4">
    <source>
        <dbReference type="ARBA" id="ARBA00035201"/>
    </source>
</evidence>
<dbReference type="PROSITE" id="PS00783">
    <property type="entry name" value="RIBOSOMAL_L13"/>
    <property type="match status" value="1"/>
</dbReference>
<keyword evidence="2 6" id="KW-0689">Ribosomal protein</keyword>
<name>A0ABY7EAF7_MYAAR</name>
<evidence type="ECO:0000256" key="6">
    <source>
        <dbReference type="RuleBase" id="RU003877"/>
    </source>
</evidence>
<dbReference type="PANTHER" id="PTHR11545">
    <property type="entry name" value="RIBOSOMAL PROTEIN L13"/>
    <property type="match status" value="1"/>
</dbReference>
<evidence type="ECO:0000256" key="5">
    <source>
        <dbReference type="ARBA" id="ARBA00035367"/>
    </source>
</evidence>
<evidence type="ECO:0000256" key="3">
    <source>
        <dbReference type="ARBA" id="ARBA00023274"/>
    </source>
</evidence>
<sequence length="256" mass="28812">MPDRSAFASLKTSTIPNADNVLERANEDSSLNLGSDTTTVGVGESRLCSSFSSPSVSFGKTTIMASSSPIYAPHESDWALKPIVIDARGHLMGRLAAIVAKTILQVKYLKYLKYRCNVQPSRGPFHFRAPSRIFFKAIRGMIPHTTTRGKEALGRLKLFEGVPPPYDKQKRKVVPAALKVLRLKQNRRFCDLNRLAHEVGWKYQGVIGTLEAKRKVKSKKFYEQKKVTENLRVKARVNVAPKIAKYQKIIESYGYR</sequence>
<dbReference type="InterPro" id="IPR005822">
    <property type="entry name" value="Ribosomal_uL13"/>
</dbReference>
<dbReference type="Proteomes" id="UP001164746">
    <property type="component" value="Chromosome 6"/>
</dbReference>
<dbReference type="Pfam" id="PF00572">
    <property type="entry name" value="Ribosomal_L13"/>
    <property type="match status" value="1"/>
</dbReference>
<comment type="similarity">
    <text evidence="1 6">Belongs to the universal ribosomal protein uL13 family.</text>
</comment>
<evidence type="ECO:0000313" key="8">
    <source>
        <dbReference type="Proteomes" id="UP001164746"/>
    </source>
</evidence>
<evidence type="ECO:0000256" key="1">
    <source>
        <dbReference type="ARBA" id="ARBA00006227"/>
    </source>
</evidence>
<accession>A0ABY7EAF7</accession>
<proteinExistence type="inferred from homology"/>
<reference evidence="7" key="1">
    <citation type="submission" date="2022-11" db="EMBL/GenBank/DDBJ databases">
        <title>Centuries of genome instability and evolution in soft-shell clam transmissible cancer (bioRxiv).</title>
        <authorList>
            <person name="Hart S.F.M."/>
            <person name="Yonemitsu M.A."/>
            <person name="Giersch R.M."/>
            <person name="Beal B.F."/>
            <person name="Arriagada G."/>
            <person name="Davis B.W."/>
            <person name="Ostrander E.A."/>
            <person name="Goff S.P."/>
            <person name="Metzger M.J."/>
        </authorList>
    </citation>
    <scope>NUCLEOTIDE SEQUENCE</scope>
    <source>
        <strain evidence="7">MELC-2E11</strain>
        <tissue evidence="7">Siphon/mantle</tissue>
    </source>
</reference>
<evidence type="ECO:0000256" key="2">
    <source>
        <dbReference type="ARBA" id="ARBA00022980"/>
    </source>
</evidence>